<dbReference type="OrthoDB" id="9802600at2"/>
<gene>
    <name evidence="4" type="ORF">A8709_13795</name>
</gene>
<keyword evidence="5" id="KW-1185">Reference proteome</keyword>
<organism evidence="4 5">
    <name type="scientific">Paenibacillus pectinilyticus</name>
    <dbReference type="NCBI Taxonomy" id="512399"/>
    <lineage>
        <taxon>Bacteria</taxon>
        <taxon>Bacillati</taxon>
        <taxon>Bacillota</taxon>
        <taxon>Bacilli</taxon>
        <taxon>Bacillales</taxon>
        <taxon>Paenibacillaceae</taxon>
        <taxon>Paenibacillus</taxon>
    </lineage>
</organism>
<proteinExistence type="predicted"/>
<reference evidence="5" key="1">
    <citation type="submission" date="2016-05" db="EMBL/GenBank/DDBJ databases">
        <title>Paenibacillus oryzae. sp. nov., isolated from the rice root.</title>
        <authorList>
            <person name="Zhang J."/>
            <person name="Zhang X."/>
        </authorList>
    </citation>
    <scope>NUCLEOTIDE SEQUENCE [LARGE SCALE GENOMIC DNA]</scope>
    <source>
        <strain evidence="5">KCTC13222</strain>
    </source>
</reference>
<evidence type="ECO:0000259" key="1">
    <source>
        <dbReference type="Pfam" id="PF14498"/>
    </source>
</evidence>
<dbReference type="RefSeq" id="WP_065852083.1">
    <property type="nucleotide sequence ID" value="NZ_LYPC01000014.1"/>
</dbReference>
<dbReference type="PANTHER" id="PTHR31084">
    <property type="entry name" value="ALPHA-L-FUCOSIDASE 2"/>
    <property type="match status" value="1"/>
</dbReference>
<dbReference type="PANTHER" id="PTHR31084:SF0">
    <property type="entry name" value="ALPHA-L-FUCOSIDASE 2"/>
    <property type="match status" value="1"/>
</dbReference>
<dbReference type="GO" id="GO:0004560">
    <property type="term" value="F:alpha-L-fucosidase activity"/>
    <property type="evidence" value="ECO:0007669"/>
    <property type="project" value="InterPro"/>
</dbReference>
<dbReference type="InterPro" id="IPR054363">
    <property type="entry name" value="GH95_cat"/>
</dbReference>
<dbReference type="Pfam" id="PF21307">
    <property type="entry name" value="Glyco_hydro_95_C"/>
    <property type="match status" value="1"/>
</dbReference>
<evidence type="ECO:0000313" key="5">
    <source>
        <dbReference type="Proteomes" id="UP000093309"/>
    </source>
</evidence>
<feature type="domain" description="Alpha fucosidase A-like C-terminal" evidence="2">
    <location>
        <begin position="692"/>
        <end position="768"/>
    </location>
</feature>
<sequence>MKLLMNYPASWWKSMWREALPSGNGVVGAAVYGAVHEETVMLTHADLWRGGQSPEMPNVSDWVSEVRSLLLAGEADKADRVLANALLEKGYQPRMAWPLPLGDLKLTMATRQAFKNYRRTLDMATGEVAVSWIDGGTTFERKLFVSRTRDMVVCEIRAEGTDLLEAELTFDLHHRGDVRRPNVVFPEGVEVRTEGRFLFYAAKNDDGTDFGAVLCVTLQDGTIESLGGAKIGISQASQAMIRIIPFVKEERTAAWARIKQELEGIPSQYAVLLDEHVKVHKELFQSMRLDLHADTENTSNEELLLQAYQGEAPLELIEKMWAYGRYLLISSSRPASNPCHLYGLWCGEYEGLWAFHMVNENLQMIYWQALSGNMPELLLSVFHYVESQMDDYRENARRLYGCRGIYIPAPTAPGSGLLKHVYPHIIHWTGGAGWVAQHYYNYFLHTQDEHFLRQKALPFLREVALFYEDFFTLGEDGYYVSSPSNSPENTPGNYWEGQGTGAEMQTTMNATLDFAIAKEVINNLIKGASLTGTYAEEILEWQIMLDRIPPYQINEDGAVREWMHPFYEDNYHHRHQSHLYPVFPGTEVTPESDPALFEAFVMAVRKRLVVGLNEQTGWSLAHMANIYARLRMGDSALECLDILSRSSIMNNLFTTCNDWRGMGIGIGMEHAPFQIDANMGWTAAIQEMLMFSQPGRIDLLPALPQKWRKGAVGPMLAQGAVEVTCEWDQDSHTVNVSLRSRHQDQSVELVLPHPIRFINNHERKESKRIDLQLDAGRKVDLKVQM</sequence>
<dbReference type="GO" id="GO:0005975">
    <property type="term" value="P:carbohydrate metabolic process"/>
    <property type="evidence" value="ECO:0007669"/>
    <property type="project" value="InterPro"/>
</dbReference>
<dbReference type="Pfam" id="PF14498">
    <property type="entry name" value="Glyco_hyd_65N_2"/>
    <property type="match status" value="1"/>
</dbReference>
<comment type="caution">
    <text evidence="4">The sequence shown here is derived from an EMBL/GenBank/DDBJ whole genome shotgun (WGS) entry which is preliminary data.</text>
</comment>
<dbReference type="EMBL" id="LYPC01000014">
    <property type="protein sequence ID" value="OCT15172.1"/>
    <property type="molecule type" value="Genomic_DNA"/>
</dbReference>
<dbReference type="InterPro" id="IPR027414">
    <property type="entry name" value="GH95_N_dom"/>
</dbReference>
<dbReference type="SUPFAM" id="SSF48208">
    <property type="entry name" value="Six-hairpin glycosidases"/>
    <property type="match status" value="1"/>
</dbReference>
<dbReference type="Gene3D" id="1.50.10.10">
    <property type="match status" value="1"/>
</dbReference>
<protein>
    <submittedName>
        <fullName evidence="4">Alpha-L-fucosidase</fullName>
    </submittedName>
</protein>
<dbReference type="PIRSF" id="PIRSF007663">
    <property type="entry name" value="UCP007663"/>
    <property type="match status" value="1"/>
</dbReference>
<dbReference type="InterPro" id="IPR012341">
    <property type="entry name" value="6hp_glycosidase-like_sf"/>
</dbReference>
<dbReference type="InterPro" id="IPR016518">
    <property type="entry name" value="Alpha-L-fucosidase"/>
</dbReference>
<dbReference type="Pfam" id="PF22124">
    <property type="entry name" value="Glyco_hydro_95_cat"/>
    <property type="match status" value="1"/>
</dbReference>
<evidence type="ECO:0000313" key="4">
    <source>
        <dbReference type="EMBL" id="OCT15172.1"/>
    </source>
</evidence>
<name>A0A1C1A3N8_9BACL</name>
<evidence type="ECO:0000259" key="3">
    <source>
        <dbReference type="Pfam" id="PF22124"/>
    </source>
</evidence>
<dbReference type="InterPro" id="IPR008928">
    <property type="entry name" value="6-hairpin_glycosidase_sf"/>
</dbReference>
<dbReference type="Proteomes" id="UP000093309">
    <property type="component" value="Unassembled WGS sequence"/>
</dbReference>
<feature type="domain" description="Glycosyl hydrolase family 95 N-terminal" evidence="1">
    <location>
        <begin position="5"/>
        <end position="241"/>
    </location>
</feature>
<feature type="domain" description="Glycosyl hydrolase family 95 catalytic" evidence="3">
    <location>
        <begin position="269"/>
        <end position="689"/>
    </location>
</feature>
<dbReference type="STRING" id="512399.A8709_13795"/>
<evidence type="ECO:0000259" key="2">
    <source>
        <dbReference type="Pfam" id="PF21307"/>
    </source>
</evidence>
<accession>A0A1C1A3N8</accession>
<dbReference type="AlphaFoldDB" id="A0A1C1A3N8"/>
<dbReference type="InterPro" id="IPR049053">
    <property type="entry name" value="AFCA-like_C"/>
</dbReference>